<dbReference type="STRING" id="488538.SAR116_1736"/>
<feature type="DNA-binding region" description="OmpR/PhoB-type" evidence="7">
    <location>
        <begin position="123"/>
        <end position="219"/>
    </location>
</feature>
<dbReference type="PANTHER" id="PTHR48111">
    <property type="entry name" value="REGULATOR OF RPOS"/>
    <property type="match status" value="1"/>
</dbReference>
<feature type="domain" description="Response regulatory" evidence="8">
    <location>
        <begin position="2"/>
        <end position="116"/>
    </location>
</feature>
<keyword evidence="11" id="KW-1185">Reference proteome</keyword>
<dbReference type="Gene3D" id="1.10.10.10">
    <property type="entry name" value="Winged helix-like DNA-binding domain superfamily/Winged helix DNA-binding domain"/>
    <property type="match status" value="1"/>
</dbReference>
<dbReference type="Gene3D" id="6.10.250.690">
    <property type="match status" value="1"/>
</dbReference>
<sequence>MRILIIEDNETLATALSHRLKDNGHAVNMTHDGETGLAFLKQEDFDLAILDINLPLRDGLDLLCQARRDNVTTPVLILTARDTTQERIIGLDTGADDYLVKPFEMDELDARVRALLRRQRNNNQHEQIGKLVFDRRGHSVSFEGKDLGLPRREISIFECLFDRSGRFVSKANLLDYVYGIGADVNESVIEVYVSRLRKRLTIYGVEIKVARGLGYLMQVTE</sequence>
<dbReference type="GO" id="GO:0008984">
    <property type="term" value="F:protein-glutamate methylesterase activity"/>
    <property type="evidence" value="ECO:0007669"/>
    <property type="project" value="UniProtKB-EC"/>
</dbReference>
<evidence type="ECO:0000313" key="11">
    <source>
        <dbReference type="Proteomes" id="UP000007460"/>
    </source>
</evidence>
<protein>
    <submittedName>
        <fullName evidence="10">Response regulator protein</fullName>
        <ecNumber evidence="10">3.1.1.61</ecNumber>
    </submittedName>
</protein>
<dbReference type="GO" id="GO:0005829">
    <property type="term" value="C:cytosol"/>
    <property type="evidence" value="ECO:0007669"/>
    <property type="project" value="TreeGrafter"/>
</dbReference>
<dbReference type="SUPFAM" id="SSF52172">
    <property type="entry name" value="CheY-like"/>
    <property type="match status" value="1"/>
</dbReference>
<evidence type="ECO:0000259" key="9">
    <source>
        <dbReference type="PROSITE" id="PS51755"/>
    </source>
</evidence>
<evidence type="ECO:0000256" key="4">
    <source>
        <dbReference type="ARBA" id="ARBA00023125"/>
    </source>
</evidence>
<feature type="domain" description="OmpR/PhoB-type" evidence="9">
    <location>
        <begin position="123"/>
        <end position="219"/>
    </location>
</feature>
<dbReference type="InterPro" id="IPR016032">
    <property type="entry name" value="Sig_transdc_resp-reg_C-effctor"/>
</dbReference>
<dbReference type="Pfam" id="PF00486">
    <property type="entry name" value="Trans_reg_C"/>
    <property type="match status" value="1"/>
</dbReference>
<keyword evidence="5" id="KW-0804">Transcription</keyword>
<dbReference type="FunFam" id="3.40.50.2300:FF:000002">
    <property type="entry name" value="DNA-binding response regulator PhoP"/>
    <property type="match status" value="1"/>
</dbReference>
<dbReference type="eggNOG" id="COG0745">
    <property type="taxonomic scope" value="Bacteria"/>
</dbReference>
<keyword evidence="10" id="KW-0378">Hydrolase</keyword>
<evidence type="ECO:0000256" key="1">
    <source>
        <dbReference type="ARBA" id="ARBA00022553"/>
    </source>
</evidence>
<evidence type="ECO:0000259" key="8">
    <source>
        <dbReference type="PROSITE" id="PS50110"/>
    </source>
</evidence>
<dbReference type="SMART" id="SM00862">
    <property type="entry name" value="Trans_reg_C"/>
    <property type="match status" value="1"/>
</dbReference>
<evidence type="ECO:0000256" key="7">
    <source>
        <dbReference type="PROSITE-ProRule" id="PRU01091"/>
    </source>
</evidence>
<dbReference type="CDD" id="cd00383">
    <property type="entry name" value="trans_reg_C"/>
    <property type="match status" value="1"/>
</dbReference>
<evidence type="ECO:0000256" key="5">
    <source>
        <dbReference type="ARBA" id="ARBA00023163"/>
    </source>
</evidence>
<dbReference type="PANTHER" id="PTHR48111:SF1">
    <property type="entry name" value="TWO-COMPONENT RESPONSE REGULATOR ORR33"/>
    <property type="match status" value="1"/>
</dbReference>
<dbReference type="HOGENOM" id="CLU_000445_30_1_5"/>
<proteinExistence type="predicted"/>
<keyword evidence="1 6" id="KW-0597">Phosphoprotein</keyword>
<evidence type="ECO:0000256" key="6">
    <source>
        <dbReference type="PROSITE-ProRule" id="PRU00169"/>
    </source>
</evidence>
<dbReference type="InterPro" id="IPR036388">
    <property type="entry name" value="WH-like_DNA-bd_sf"/>
</dbReference>
<evidence type="ECO:0000256" key="3">
    <source>
        <dbReference type="ARBA" id="ARBA00023015"/>
    </source>
</evidence>
<dbReference type="InterPro" id="IPR011006">
    <property type="entry name" value="CheY-like_superfamily"/>
</dbReference>
<keyword evidence="3" id="KW-0805">Transcription regulation</keyword>
<dbReference type="Proteomes" id="UP000007460">
    <property type="component" value="Chromosome"/>
</dbReference>
<gene>
    <name evidence="10" type="ordered locus">SAR116_1736</name>
</gene>
<dbReference type="GO" id="GO:0032993">
    <property type="term" value="C:protein-DNA complex"/>
    <property type="evidence" value="ECO:0007669"/>
    <property type="project" value="TreeGrafter"/>
</dbReference>
<dbReference type="InterPro" id="IPR001867">
    <property type="entry name" value="OmpR/PhoB-type_DNA-bd"/>
</dbReference>
<dbReference type="EC" id="3.1.1.61" evidence="10"/>
<dbReference type="CDD" id="cd17624">
    <property type="entry name" value="REC_OmpR_PmrA-like"/>
    <property type="match status" value="1"/>
</dbReference>
<dbReference type="PROSITE" id="PS51755">
    <property type="entry name" value="OMPR_PHOB"/>
    <property type="match status" value="1"/>
</dbReference>
<organism evidence="10 11">
    <name type="scientific">Puniceispirillum marinum (strain IMCC1322)</name>
    <dbReference type="NCBI Taxonomy" id="488538"/>
    <lineage>
        <taxon>Bacteria</taxon>
        <taxon>Pseudomonadati</taxon>
        <taxon>Pseudomonadota</taxon>
        <taxon>Alphaproteobacteria</taxon>
        <taxon>Candidatus Puniceispirillales</taxon>
        <taxon>Candidatus Puniceispirillaceae</taxon>
        <taxon>Candidatus Puniceispirillum</taxon>
    </lineage>
</organism>
<dbReference type="GO" id="GO:0006355">
    <property type="term" value="P:regulation of DNA-templated transcription"/>
    <property type="evidence" value="ECO:0007669"/>
    <property type="project" value="InterPro"/>
</dbReference>
<reference evidence="10 11" key="1">
    <citation type="journal article" date="2010" name="J. Bacteriol.">
        <title>Complete genome sequence of "Candidatus Puniceispirillum marinum" IMCC1322, a representative of the SAR116 clade in the Alphaproteobacteria.</title>
        <authorList>
            <person name="Oh H.M."/>
            <person name="Kwon K.K."/>
            <person name="Kang I."/>
            <person name="Kang S.G."/>
            <person name="Lee J.H."/>
            <person name="Kim S.J."/>
            <person name="Cho J.C."/>
        </authorList>
    </citation>
    <scope>NUCLEOTIDE SEQUENCE [LARGE SCALE GENOMIC DNA]</scope>
    <source>
        <strain evidence="10 11">IMCC1322</strain>
    </source>
</reference>
<dbReference type="InterPro" id="IPR039420">
    <property type="entry name" value="WalR-like"/>
</dbReference>
<dbReference type="GO" id="GO:0000156">
    <property type="term" value="F:phosphorelay response regulator activity"/>
    <property type="evidence" value="ECO:0007669"/>
    <property type="project" value="TreeGrafter"/>
</dbReference>
<dbReference type="Gene3D" id="3.40.50.2300">
    <property type="match status" value="1"/>
</dbReference>
<dbReference type="EMBL" id="CP001751">
    <property type="protein sequence ID" value="ADE39979.1"/>
    <property type="molecule type" value="Genomic_DNA"/>
</dbReference>
<accession>D5BMD6</accession>
<dbReference type="InterPro" id="IPR001789">
    <property type="entry name" value="Sig_transdc_resp-reg_receiver"/>
</dbReference>
<keyword evidence="2" id="KW-0902">Two-component regulatory system</keyword>
<dbReference type="OrthoDB" id="7643224at2"/>
<dbReference type="Pfam" id="PF00072">
    <property type="entry name" value="Response_reg"/>
    <property type="match status" value="1"/>
</dbReference>
<dbReference type="SMART" id="SM00448">
    <property type="entry name" value="REC"/>
    <property type="match status" value="1"/>
</dbReference>
<dbReference type="SUPFAM" id="SSF46894">
    <property type="entry name" value="C-terminal effector domain of the bipartite response regulators"/>
    <property type="match status" value="1"/>
</dbReference>
<evidence type="ECO:0000256" key="2">
    <source>
        <dbReference type="ARBA" id="ARBA00023012"/>
    </source>
</evidence>
<dbReference type="KEGG" id="apb:SAR116_1736"/>
<name>D5BMD6_PUNMI</name>
<keyword evidence="4 7" id="KW-0238">DNA-binding</keyword>
<dbReference type="GO" id="GO:0000976">
    <property type="term" value="F:transcription cis-regulatory region binding"/>
    <property type="evidence" value="ECO:0007669"/>
    <property type="project" value="TreeGrafter"/>
</dbReference>
<dbReference type="AlphaFoldDB" id="D5BMD6"/>
<feature type="modified residue" description="4-aspartylphosphate" evidence="6">
    <location>
        <position position="51"/>
    </location>
</feature>
<dbReference type="PROSITE" id="PS50110">
    <property type="entry name" value="RESPONSE_REGULATORY"/>
    <property type="match status" value="1"/>
</dbReference>
<evidence type="ECO:0000313" key="10">
    <source>
        <dbReference type="EMBL" id="ADE39979.1"/>
    </source>
</evidence>